<comment type="caution">
    <text evidence="1">The sequence shown here is derived from an EMBL/GenBank/DDBJ whole genome shotgun (WGS) entry which is preliminary data.</text>
</comment>
<name>A0AAD7MWT1_9AGAR</name>
<keyword evidence="2" id="KW-1185">Reference proteome</keyword>
<dbReference type="EMBL" id="JARJLG010000163">
    <property type="protein sequence ID" value="KAJ7734157.1"/>
    <property type="molecule type" value="Genomic_DNA"/>
</dbReference>
<evidence type="ECO:0000313" key="1">
    <source>
        <dbReference type="EMBL" id="KAJ7734157.1"/>
    </source>
</evidence>
<dbReference type="AlphaFoldDB" id="A0AAD7MWT1"/>
<dbReference type="Proteomes" id="UP001215280">
    <property type="component" value="Unassembled WGS sequence"/>
</dbReference>
<sequence length="229" mass="24893">MVYSTPSSSNPGSLRTSLDIIAGIPYGAFTGLWPILWEKYQFLDTLGQTFNWPRLPPTLGFRRLLARAWVLPRPRNPHVSGVAVFDDISFPSDEGCAGGTLGDLASLVVSYIGSIGPVADLGQDHRLYGMTFQLVDDMDSILGHIWLNGGLGLLITELIHQGVIKSPTQPDTRFPPFPPVVYQALRFLDRTIPRAPVHGLVTDTLEAGLLNVIASCGAAGTFDDTLEFM</sequence>
<organism evidence="1 2">
    <name type="scientific">Mycena maculata</name>
    <dbReference type="NCBI Taxonomy" id="230809"/>
    <lineage>
        <taxon>Eukaryota</taxon>
        <taxon>Fungi</taxon>
        <taxon>Dikarya</taxon>
        <taxon>Basidiomycota</taxon>
        <taxon>Agaricomycotina</taxon>
        <taxon>Agaricomycetes</taxon>
        <taxon>Agaricomycetidae</taxon>
        <taxon>Agaricales</taxon>
        <taxon>Marasmiineae</taxon>
        <taxon>Mycenaceae</taxon>
        <taxon>Mycena</taxon>
    </lineage>
</organism>
<evidence type="ECO:0000313" key="2">
    <source>
        <dbReference type="Proteomes" id="UP001215280"/>
    </source>
</evidence>
<gene>
    <name evidence="1" type="ORF">DFH07DRAFT_780378</name>
</gene>
<protein>
    <submittedName>
        <fullName evidence="1">Uncharacterized protein</fullName>
    </submittedName>
</protein>
<reference evidence="1" key="1">
    <citation type="submission" date="2023-03" db="EMBL/GenBank/DDBJ databases">
        <title>Massive genome expansion in bonnet fungi (Mycena s.s.) driven by repeated elements and novel gene families across ecological guilds.</title>
        <authorList>
            <consortium name="Lawrence Berkeley National Laboratory"/>
            <person name="Harder C.B."/>
            <person name="Miyauchi S."/>
            <person name="Viragh M."/>
            <person name="Kuo A."/>
            <person name="Thoen E."/>
            <person name="Andreopoulos B."/>
            <person name="Lu D."/>
            <person name="Skrede I."/>
            <person name="Drula E."/>
            <person name="Henrissat B."/>
            <person name="Morin E."/>
            <person name="Kohler A."/>
            <person name="Barry K."/>
            <person name="LaButti K."/>
            <person name="Morin E."/>
            <person name="Salamov A."/>
            <person name="Lipzen A."/>
            <person name="Mereny Z."/>
            <person name="Hegedus B."/>
            <person name="Baldrian P."/>
            <person name="Stursova M."/>
            <person name="Weitz H."/>
            <person name="Taylor A."/>
            <person name="Grigoriev I.V."/>
            <person name="Nagy L.G."/>
            <person name="Martin F."/>
            <person name="Kauserud H."/>
        </authorList>
    </citation>
    <scope>NUCLEOTIDE SEQUENCE</scope>
    <source>
        <strain evidence="1">CBHHK188m</strain>
    </source>
</reference>
<accession>A0AAD7MWT1</accession>
<proteinExistence type="predicted"/>